<proteinExistence type="inferred from homology"/>
<dbReference type="GO" id="GO:0051082">
    <property type="term" value="F:unfolded protein binding"/>
    <property type="evidence" value="ECO:0007669"/>
    <property type="project" value="UniProtKB-UniRule"/>
</dbReference>
<dbReference type="PROSITE" id="PS01096">
    <property type="entry name" value="PPIC_PPIASE_1"/>
    <property type="match status" value="1"/>
</dbReference>
<dbReference type="Gene3D" id="1.10.4030.10">
    <property type="entry name" value="Porin chaperone SurA, peptide-binding domain"/>
    <property type="match status" value="1"/>
</dbReference>
<feature type="domain" description="PpiC" evidence="8">
    <location>
        <begin position="286"/>
        <end position="385"/>
    </location>
</feature>
<comment type="subcellular location">
    <subcellularLocation>
        <location evidence="7">Periplasm</location>
    </subcellularLocation>
    <text evidence="7">Is capable of associating with the outer membrane.</text>
</comment>
<comment type="caution">
    <text evidence="9">The sequence shown here is derived from an EMBL/GenBank/DDBJ whole genome shotgun (WGS) entry which is preliminary data.</text>
</comment>
<evidence type="ECO:0000256" key="7">
    <source>
        <dbReference type="HAMAP-Rule" id="MF_01183"/>
    </source>
</evidence>
<dbReference type="GO" id="GO:0042277">
    <property type="term" value="F:peptide binding"/>
    <property type="evidence" value="ECO:0007669"/>
    <property type="project" value="InterPro"/>
</dbReference>
<dbReference type="Pfam" id="PF09312">
    <property type="entry name" value="SurA_N"/>
    <property type="match status" value="1"/>
</dbReference>
<protein>
    <recommendedName>
        <fullName evidence="7">Chaperone SurA</fullName>
    </recommendedName>
    <alternativeName>
        <fullName evidence="7">Peptidyl-prolyl cis-trans isomerase SurA</fullName>
        <shortName evidence="7">PPIase SurA</shortName>
        <ecNumber evidence="7">5.2.1.8</ecNumber>
    </alternativeName>
    <alternativeName>
        <fullName evidence="7">Rotamase SurA</fullName>
    </alternativeName>
</protein>
<dbReference type="InterPro" id="IPR015391">
    <property type="entry name" value="SurA_N"/>
</dbReference>
<dbReference type="InterPro" id="IPR000297">
    <property type="entry name" value="PPIase_PpiC"/>
</dbReference>
<dbReference type="GO" id="GO:0043165">
    <property type="term" value="P:Gram-negative-bacterium-type cell outer membrane assembly"/>
    <property type="evidence" value="ECO:0007669"/>
    <property type="project" value="InterPro"/>
</dbReference>
<feature type="signal peptide" evidence="7">
    <location>
        <begin position="1"/>
        <end position="25"/>
    </location>
</feature>
<gene>
    <name evidence="7" type="primary">surA</name>
    <name evidence="9" type="ORF">DIZ78_07705</name>
</gene>
<feature type="domain" description="PpiC" evidence="8">
    <location>
        <begin position="176"/>
        <end position="277"/>
    </location>
</feature>
<keyword evidence="1 7" id="KW-0732">Signal</keyword>
<dbReference type="EC" id="5.2.1.8" evidence="7"/>
<dbReference type="EMBL" id="QFXE01000008">
    <property type="protein sequence ID" value="RDH86768.1"/>
    <property type="molecule type" value="Genomic_DNA"/>
</dbReference>
<comment type="domain">
    <text evidence="7">The PPIase activity resides only in the second parvulin domain. The N-terminal region and the C-terminal tail are necessary and sufficient for the chaperone activity of SurA. The PPIase activity is dispensable for SurA to function as a chaperone. The N-terminal region and the C-terminal tail are also required for porin recognition.</text>
</comment>
<evidence type="ECO:0000256" key="1">
    <source>
        <dbReference type="ARBA" id="ARBA00022729"/>
    </source>
</evidence>
<name>A0A370DPI1_9GAMM</name>
<evidence type="ECO:0000256" key="3">
    <source>
        <dbReference type="ARBA" id="ARBA00022764"/>
    </source>
</evidence>
<evidence type="ECO:0000256" key="6">
    <source>
        <dbReference type="ARBA" id="ARBA00023235"/>
    </source>
</evidence>
<dbReference type="InterPro" id="IPR046357">
    <property type="entry name" value="PPIase_dom_sf"/>
</dbReference>
<evidence type="ECO:0000256" key="5">
    <source>
        <dbReference type="ARBA" id="ARBA00023186"/>
    </source>
</evidence>
<keyword evidence="6 7" id="KW-0413">Isomerase</keyword>
<comment type="function">
    <text evidence="7">Chaperone involved in the correct folding and assembly of outer membrane proteins. Recognizes specific patterns of aromatic residues and the orientation of their side chains, which are found more frequently in integral outer membrane proteins. May act in both early periplasmic and late outer membrane-associated steps of protein maturation.</text>
</comment>
<dbReference type="GO" id="GO:0050821">
    <property type="term" value="P:protein stabilization"/>
    <property type="evidence" value="ECO:0007669"/>
    <property type="project" value="InterPro"/>
</dbReference>
<sequence precursor="true">MQSPLRPLQLLAILLLLLSTLPLSAAVEELDQIVAVVNEDIIARSELDSSTHELATQLLEKGTGLPARNILERQVLERMIGKRLQMQAAKQLGISVDDATLSKTISNIAKRNNITLGELRETLESDGINFTLFREKLRRDIIINRLKQKEVINRIVVTDQDIRNFLAREAGGNRQRSALLLQHILIATPEGAAPEDVQSAKKRSEDLVVQLREGADFGEAAVRESDGRQALEGGDLGWIEAARVPSIFTQVVDNMETGDISDPIRNASGFHIVKLLETKGAKRHLITQTHARHILVNTNEIVSDSEARHSLETLRTRLENAEDFGTLARSHSDDKASAIKGGDLGWTSPGDMVPQFEQQMDTLEPGGISHPFQTQFGWHIVQVLERREHDNTEKVVRTNARKAIRKQKAEEATDLWLRRLRDEAYVEIHLEQEPG</sequence>
<keyword evidence="2 7" id="KW-0677">Repeat</keyword>
<organism evidence="9 10">
    <name type="scientific">endosymbiont of Escarpia spicata</name>
    <dbReference type="NCBI Taxonomy" id="2200908"/>
    <lineage>
        <taxon>Bacteria</taxon>
        <taxon>Pseudomonadati</taxon>
        <taxon>Pseudomonadota</taxon>
        <taxon>Gammaproteobacteria</taxon>
        <taxon>sulfur-oxidizing symbionts</taxon>
    </lineage>
</organism>
<dbReference type="Pfam" id="PF13616">
    <property type="entry name" value="Rotamase_3"/>
    <property type="match status" value="1"/>
</dbReference>
<dbReference type="Gene3D" id="3.10.50.40">
    <property type="match status" value="2"/>
</dbReference>
<comment type="catalytic activity">
    <reaction evidence="7">
        <text>[protein]-peptidylproline (omega=180) = [protein]-peptidylproline (omega=0)</text>
        <dbReference type="Rhea" id="RHEA:16237"/>
        <dbReference type="Rhea" id="RHEA-COMP:10747"/>
        <dbReference type="Rhea" id="RHEA-COMP:10748"/>
        <dbReference type="ChEBI" id="CHEBI:83833"/>
        <dbReference type="ChEBI" id="CHEBI:83834"/>
        <dbReference type="EC" id="5.2.1.8"/>
    </reaction>
</comment>
<keyword evidence="10" id="KW-1185">Reference proteome</keyword>
<dbReference type="GO" id="GO:0003755">
    <property type="term" value="F:peptidyl-prolyl cis-trans isomerase activity"/>
    <property type="evidence" value="ECO:0007669"/>
    <property type="project" value="UniProtKB-UniRule"/>
</dbReference>
<dbReference type="PANTHER" id="PTHR47637">
    <property type="entry name" value="CHAPERONE SURA"/>
    <property type="match status" value="1"/>
</dbReference>
<dbReference type="InterPro" id="IPR027304">
    <property type="entry name" value="Trigger_fact/SurA_dom_sf"/>
</dbReference>
<evidence type="ECO:0000313" key="9">
    <source>
        <dbReference type="EMBL" id="RDH86768.1"/>
    </source>
</evidence>
<dbReference type="InterPro" id="IPR050280">
    <property type="entry name" value="OMP_Chaperone_SurA"/>
</dbReference>
<dbReference type="InterPro" id="IPR023058">
    <property type="entry name" value="PPIase_PpiC_CS"/>
</dbReference>
<dbReference type="SUPFAM" id="SSF54534">
    <property type="entry name" value="FKBP-like"/>
    <property type="match status" value="2"/>
</dbReference>
<dbReference type="Proteomes" id="UP000254771">
    <property type="component" value="Unassembled WGS sequence"/>
</dbReference>
<dbReference type="GO" id="GO:0006457">
    <property type="term" value="P:protein folding"/>
    <property type="evidence" value="ECO:0007669"/>
    <property type="project" value="UniProtKB-UniRule"/>
</dbReference>
<evidence type="ECO:0000256" key="4">
    <source>
        <dbReference type="ARBA" id="ARBA00023110"/>
    </source>
</evidence>
<accession>A0A370DPI1</accession>
<keyword evidence="3 7" id="KW-0574">Periplasm</keyword>
<keyword evidence="5 7" id="KW-0143">Chaperone</keyword>
<dbReference type="PROSITE" id="PS50198">
    <property type="entry name" value="PPIC_PPIASE_2"/>
    <property type="match status" value="2"/>
</dbReference>
<dbReference type="SUPFAM" id="SSF109998">
    <property type="entry name" value="Triger factor/SurA peptide-binding domain-like"/>
    <property type="match status" value="1"/>
</dbReference>
<reference evidence="9 10" key="1">
    <citation type="journal article" date="2018" name="ISME J.">
        <title>Endosymbiont genomes yield clues of tubeworm success.</title>
        <authorList>
            <person name="Li Y."/>
            <person name="Liles M.R."/>
            <person name="Halanych K.M."/>
        </authorList>
    </citation>
    <scope>NUCLEOTIDE SEQUENCE [LARGE SCALE GENOMIC DNA]</scope>
    <source>
        <strain evidence="9">A1462</strain>
    </source>
</reference>
<dbReference type="InterPro" id="IPR023034">
    <property type="entry name" value="PPIase_SurA"/>
</dbReference>
<dbReference type="AlphaFoldDB" id="A0A370DPI1"/>
<evidence type="ECO:0000256" key="2">
    <source>
        <dbReference type="ARBA" id="ARBA00022737"/>
    </source>
</evidence>
<evidence type="ECO:0000313" key="10">
    <source>
        <dbReference type="Proteomes" id="UP000254771"/>
    </source>
</evidence>
<dbReference type="HAMAP" id="MF_01183">
    <property type="entry name" value="Chaperone_SurA"/>
    <property type="match status" value="1"/>
</dbReference>
<keyword evidence="4 7" id="KW-0697">Rotamase</keyword>
<dbReference type="PANTHER" id="PTHR47637:SF1">
    <property type="entry name" value="CHAPERONE SURA"/>
    <property type="match status" value="1"/>
</dbReference>
<dbReference type="Pfam" id="PF00639">
    <property type="entry name" value="Rotamase"/>
    <property type="match status" value="1"/>
</dbReference>
<feature type="chain" id="PRO_5017095501" description="Chaperone SurA" evidence="7">
    <location>
        <begin position="26"/>
        <end position="435"/>
    </location>
</feature>
<dbReference type="GO" id="GO:0030288">
    <property type="term" value="C:outer membrane-bounded periplasmic space"/>
    <property type="evidence" value="ECO:0007669"/>
    <property type="project" value="InterPro"/>
</dbReference>
<evidence type="ECO:0000259" key="8">
    <source>
        <dbReference type="PROSITE" id="PS50198"/>
    </source>
</evidence>